<sequence length="545" mass="62298">MLLSQNAFIVRPLNLFLMVCISLVFGISHDLPDYTSESCTFKISLRNFRSILSWELKNHSIVATHYKLLYTIMSKPEDLKIVKNCANTTRSFCDLTDEWRSTHEAYVTSLEGFSGNTTLFNCSHNFWLDIDMSFEPPEFEIVGFTNHINVIVKFPSIVEEELQFDLSLVIEEQSEGIVKKHKPTIKGNMSGNFTYIIDKLIPNTNYCVSVYFDHNDEQAVIKSPLKCTLLQPGQESALGMVPPPENVRMNSVNFKNILQWESPAFAKGNLTFTAQYLSYRIFQDKCTSTTLTECDFSSLSKYGDHTLRVRAEFADEHSDWVNITFCPVDDTIIGPPGMQVEVLADSLHMRFLAPKIENEYETWTMKNVYNSWTYNVQYWKNGTDEKFQITPQYDFEVLRNLEPWTTYCVQVQGFLPDRNKTGEWSEPVCEKTTSDETVPSWMVAIILMASVFVVCLALLGCFALLWCIYKKTKYTFSPGNSLPQHLKEFLGHPHHNTLLFFSFPFSDENDVFDKLSVIAEDSESSKQNPDDSCSLGTPSGQGPQS</sequence>
<evidence type="ECO:0000313" key="28">
    <source>
        <dbReference type="VGNC" id="VGNC:81330"/>
    </source>
</evidence>
<evidence type="ECO:0000256" key="7">
    <source>
        <dbReference type="ARBA" id="ARBA00022737"/>
    </source>
</evidence>
<evidence type="ECO:0000256" key="3">
    <source>
        <dbReference type="ARBA" id="ARBA00022475"/>
    </source>
</evidence>
<keyword evidence="27" id="KW-1185">Reference proteome</keyword>
<evidence type="ECO:0000256" key="19">
    <source>
        <dbReference type="ARBA" id="ARBA00076545"/>
    </source>
</evidence>
<dbReference type="GO" id="GO:0005886">
    <property type="term" value="C:plasma membrane"/>
    <property type="evidence" value="ECO:0007669"/>
    <property type="project" value="UniProtKB-SubCell"/>
</dbReference>
<evidence type="ECO:0000256" key="2">
    <source>
        <dbReference type="ARBA" id="ARBA00005399"/>
    </source>
</evidence>
<name>A0A5F7ZUD6_MACMU</name>
<gene>
    <name evidence="28" type="primary">IFNAR2</name>
    <name evidence="26" type="synonym">IL10RB</name>
</gene>
<evidence type="ECO:0000256" key="15">
    <source>
        <dbReference type="ARBA" id="ARBA00057968"/>
    </source>
</evidence>
<feature type="region of interest" description="Disordered" evidence="23">
    <location>
        <begin position="521"/>
        <end position="545"/>
    </location>
</feature>
<dbReference type="GO" id="GO:0005615">
    <property type="term" value="C:extracellular space"/>
    <property type="evidence" value="ECO:0007669"/>
    <property type="project" value="UniProtKB-ARBA"/>
</dbReference>
<accession>A0A5F7ZUD6</accession>
<keyword evidence="13" id="KW-0325">Glycoprotein</keyword>
<keyword evidence="8 24" id="KW-1133">Transmembrane helix</keyword>
<evidence type="ECO:0000256" key="14">
    <source>
        <dbReference type="ARBA" id="ARBA00055173"/>
    </source>
</evidence>
<proteinExistence type="inferred from homology"/>
<evidence type="ECO:0000256" key="13">
    <source>
        <dbReference type="ARBA" id="ARBA00023180"/>
    </source>
</evidence>
<feature type="transmembrane region" description="Helical" evidence="24">
    <location>
        <begin position="12"/>
        <end position="29"/>
    </location>
</feature>
<keyword evidence="11" id="KW-1015">Disulfide bond</keyword>
<keyword evidence="3" id="KW-1003">Cell membrane</keyword>
<keyword evidence="12" id="KW-0675">Receptor</keyword>
<reference evidence="26" key="3">
    <citation type="submission" date="2025-08" db="UniProtKB">
        <authorList>
            <consortium name="Ensembl"/>
        </authorList>
    </citation>
    <scope>IDENTIFICATION</scope>
    <source>
        <strain evidence="26">17573</strain>
    </source>
</reference>
<comment type="function">
    <text evidence="15">Together with IFNAR1, forms the heterodimeric receptor for type I interferons (including interferons alpha, beta, epsilon, omega and kappa). Type I interferon binding activates the JAK-STAT signaling cascade, resulting in transcriptional activation or repression of interferon-regulated genes that encode the effectors of the interferon response. Mechanistically, type I interferon-binding brings the IFNAR1 and IFNAR2 subunits into close proximity with one another, driving their associated Janus kinases (JAKs) (TYK2 bound to IFNAR1 and JAK1 bound to IFNAR2) to cross-phosphorylate one another. The activated kinases phosphorylate specific tyrosine residues on the intracellular domains of IFNAR1 and IFNAR2, forming docking sites for the STAT transcription factors (STAT1, STAT2 and STAT). STAT proteins are then phosphorylated by the JAKs, promoting their translocation into the nucleus to regulate expression of interferon-regulated genes.</text>
</comment>
<evidence type="ECO:0000256" key="11">
    <source>
        <dbReference type="ARBA" id="ARBA00023157"/>
    </source>
</evidence>
<dbReference type="FunFam" id="2.60.40.10:FF:000909">
    <property type="entry name" value="Interferon alpha/beta receptor 2"/>
    <property type="match status" value="1"/>
</dbReference>
<dbReference type="Proteomes" id="UP000006718">
    <property type="component" value="Chromosome 3"/>
</dbReference>
<evidence type="ECO:0000256" key="18">
    <source>
        <dbReference type="ARBA" id="ARBA00072112"/>
    </source>
</evidence>
<keyword evidence="6" id="KW-0732">Signal</keyword>
<dbReference type="PANTHER" id="PTHR20859:SF50">
    <property type="entry name" value="INTERLEUKIN-10 RECEPTOR SUBUNIT BETA"/>
    <property type="match status" value="1"/>
</dbReference>
<comment type="function">
    <text evidence="14">Shared cell surface receptor required for the activation of five class 2 cytokines: IL10, IL22, IL26, IL28, and IFNL1. The IFNLR1/IL10RB dimer is a receptor for the cytokine ligands IFNL2 and IFNL3 and mediates their antiviral activity. The ligand/receptor complex stimulate the activation of the JAK/STAT signaling pathway leading to the expression of IFN-stimulated genes (ISG), which contribute to the antiviral state.</text>
</comment>
<dbReference type="Ensembl" id="ENSMMUT00000086459.1">
    <property type="protein sequence ID" value="ENSMMUP00000069231.1"/>
    <property type="gene ID" value="ENSMMUG00000003956.4"/>
</dbReference>
<dbReference type="FunFam" id="2.60.40.10:FF:001363">
    <property type="entry name" value="Interleukin 10 receptor subunit beta"/>
    <property type="match status" value="1"/>
</dbReference>
<keyword evidence="9" id="KW-0051">Antiviral defense</keyword>
<dbReference type="ExpressionAtlas" id="A0A5F7ZUD6">
    <property type="expression patterns" value="baseline"/>
</dbReference>
<dbReference type="InterPro" id="IPR003961">
    <property type="entry name" value="FN3_dom"/>
</dbReference>
<keyword evidence="7" id="KW-0677">Repeat</keyword>
<organism evidence="26 27">
    <name type="scientific">Macaca mulatta</name>
    <name type="common">Rhesus macaque</name>
    <dbReference type="NCBI Taxonomy" id="9544"/>
    <lineage>
        <taxon>Eukaryota</taxon>
        <taxon>Metazoa</taxon>
        <taxon>Chordata</taxon>
        <taxon>Craniata</taxon>
        <taxon>Vertebrata</taxon>
        <taxon>Euteleostomi</taxon>
        <taxon>Mammalia</taxon>
        <taxon>Eutheria</taxon>
        <taxon>Euarchontoglires</taxon>
        <taxon>Primates</taxon>
        <taxon>Haplorrhini</taxon>
        <taxon>Catarrhini</taxon>
        <taxon>Cercopithecidae</taxon>
        <taxon>Cercopithecinae</taxon>
        <taxon>Macaca</taxon>
    </lineage>
</organism>
<dbReference type="GO" id="GO:0004905">
    <property type="term" value="F:type I interferon receptor activity"/>
    <property type="evidence" value="ECO:0007669"/>
    <property type="project" value="UniProtKB-ARBA"/>
</dbReference>
<dbReference type="VGNC" id="VGNC:81330">
    <property type="gene designation" value="IFNAR2"/>
</dbReference>
<evidence type="ECO:0000256" key="22">
    <source>
        <dbReference type="ARBA" id="ARBA00083353"/>
    </source>
</evidence>
<evidence type="ECO:0000313" key="27">
    <source>
        <dbReference type="Proteomes" id="UP000006718"/>
    </source>
</evidence>
<evidence type="ECO:0000256" key="8">
    <source>
        <dbReference type="ARBA" id="ARBA00022989"/>
    </source>
</evidence>
<protein>
    <recommendedName>
        <fullName evidence="17">Interferon alpha/beta receptor 2</fullName>
    </recommendedName>
    <alternativeName>
        <fullName evidence="22">Cytokine receptor class-II member 4</fullName>
    </alternativeName>
    <alternativeName>
        <fullName evidence="20">Cytokine receptor family 2 member 4</fullName>
    </alternativeName>
    <alternativeName>
        <fullName evidence="21">Interleukin-10 receptor subunit 2</fullName>
    </alternativeName>
    <alternativeName>
        <fullName evidence="18">Interleukin-10 receptor subunit beta</fullName>
    </alternativeName>
    <alternativeName>
        <fullName evidence="19">Type I interferon receptor 2</fullName>
    </alternativeName>
</protein>
<keyword evidence="4" id="KW-0597">Phosphoprotein</keyword>
<dbReference type="InterPro" id="IPR050650">
    <property type="entry name" value="Type-II_Cytokine-TF_Rcpt"/>
</dbReference>
<comment type="subcellular location">
    <subcellularLocation>
        <location evidence="1">Cell membrane</location>
        <topology evidence="1">Single-pass type I membrane protein</topology>
    </subcellularLocation>
</comment>
<evidence type="ECO:0000256" key="20">
    <source>
        <dbReference type="ARBA" id="ARBA00077161"/>
    </source>
</evidence>
<dbReference type="VEuPathDB" id="HostDB:ENSMMUG00000003956"/>
<reference evidence="26" key="4">
    <citation type="submission" date="2025-09" db="UniProtKB">
        <authorList>
            <consortium name="Ensembl"/>
        </authorList>
    </citation>
    <scope>IDENTIFICATION</scope>
    <source>
        <strain evidence="26">17573</strain>
    </source>
</reference>
<dbReference type="GO" id="GO:0051607">
    <property type="term" value="P:defense response to virus"/>
    <property type="evidence" value="ECO:0007669"/>
    <property type="project" value="UniProtKB-KW"/>
</dbReference>
<dbReference type="InterPro" id="IPR013783">
    <property type="entry name" value="Ig-like_fold"/>
</dbReference>
<dbReference type="PANTHER" id="PTHR20859">
    <property type="entry name" value="INTERFERON/INTERLEUKIN RECEPTOR"/>
    <property type="match status" value="1"/>
</dbReference>
<evidence type="ECO:0000256" key="4">
    <source>
        <dbReference type="ARBA" id="ARBA00022553"/>
    </source>
</evidence>
<dbReference type="FunFam" id="2.60.40.10:FF:001156">
    <property type="entry name" value="Interferon alpha/beta receptor 2"/>
    <property type="match status" value="1"/>
</dbReference>
<feature type="transmembrane region" description="Helical" evidence="24">
    <location>
        <begin position="441"/>
        <end position="469"/>
    </location>
</feature>
<dbReference type="PROSITE" id="PS50853">
    <property type="entry name" value="FN3"/>
    <property type="match status" value="2"/>
</dbReference>
<feature type="compositionally biased region" description="Polar residues" evidence="23">
    <location>
        <begin position="525"/>
        <end position="545"/>
    </location>
</feature>
<evidence type="ECO:0000313" key="26">
    <source>
        <dbReference type="Ensembl" id="ENSMMUP00000069231.1"/>
    </source>
</evidence>
<dbReference type="FunFam" id="2.60.40.10:FF:001312">
    <property type="entry name" value="Interleukin 10 receptor subunit beta"/>
    <property type="match status" value="1"/>
</dbReference>
<evidence type="ECO:0000256" key="12">
    <source>
        <dbReference type="ARBA" id="ARBA00023170"/>
    </source>
</evidence>
<dbReference type="GeneTree" id="ENSGT00510000049322"/>
<evidence type="ECO:0000259" key="25">
    <source>
        <dbReference type="PROSITE" id="PS50853"/>
    </source>
</evidence>
<reference evidence="26" key="2">
    <citation type="submission" date="2019-01" db="EMBL/GenBank/DDBJ databases">
        <authorList>
            <person name="Graves T."/>
            <person name="Eichler E.E."/>
            <person name="Wilson R.K."/>
        </authorList>
    </citation>
    <scope>NUCLEOTIDE SEQUENCE [LARGE SCALE GENOMIC DNA]</scope>
    <source>
        <strain evidence="26">17573</strain>
    </source>
</reference>
<comment type="subunit">
    <text evidence="16">Heterodimer with IFNLR1.</text>
</comment>
<dbReference type="Bgee" id="ENSMMUG00000003956">
    <property type="expression patterns" value="Expressed in lung and 23 other cell types or tissues"/>
</dbReference>
<evidence type="ECO:0000256" key="5">
    <source>
        <dbReference type="ARBA" id="ARBA00022692"/>
    </source>
</evidence>
<keyword evidence="5 24" id="KW-0812">Transmembrane</keyword>
<feature type="domain" description="Fibronectin type-III" evidence="25">
    <location>
        <begin position="334"/>
        <end position="436"/>
    </location>
</feature>
<feature type="domain" description="Fibronectin type-III" evidence="25">
    <location>
        <begin position="243"/>
        <end position="331"/>
    </location>
</feature>
<dbReference type="Pfam" id="PF01108">
    <property type="entry name" value="Tissue_fac"/>
    <property type="match status" value="2"/>
</dbReference>
<dbReference type="CDD" id="cd00063">
    <property type="entry name" value="FN3"/>
    <property type="match status" value="1"/>
</dbReference>
<evidence type="ECO:0000256" key="17">
    <source>
        <dbReference type="ARBA" id="ARBA00068670"/>
    </source>
</evidence>
<evidence type="ECO:0000256" key="16">
    <source>
        <dbReference type="ARBA" id="ARBA00061854"/>
    </source>
</evidence>
<evidence type="ECO:0000256" key="21">
    <source>
        <dbReference type="ARBA" id="ARBA00077626"/>
    </source>
</evidence>
<evidence type="ECO:0000256" key="1">
    <source>
        <dbReference type="ARBA" id="ARBA00004251"/>
    </source>
</evidence>
<dbReference type="InterPro" id="IPR015373">
    <property type="entry name" value="Interferon/interleukin_rcp_dom"/>
</dbReference>
<dbReference type="InterPro" id="IPR036116">
    <property type="entry name" value="FN3_sf"/>
</dbReference>
<dbReference type="AlphaFoldDB" id="A0A5F7ZUD6"/>
<evidence type="ECO:0000256" key="10">
    <source>
        <dbReference type="ARBA" id="ARBA00023136"/>
    </source>
</evidence>
<evidence type="ECO:0000256" key="23">
    <source>
        <dbReference type="SAM" id="MobiDB-lite"/>
    </source>
</evidence>
<comment type="similarity">
    <text evidence="2">Belongs to the type II cytokine receptor family.</text>
</comment>
<evidence type="ECO:0000256" key="9">
    <source>
        <dbReference type="ARBA" id="ARBA00023118"/>
    </source>
</evidence>
<keyword evidence="10 24" id="KW-0472">Membrane</keyword>
<evidence type="ECO:0000256" key="24">
    <source>
        <dbReference type="SAM" id="Phobius"/>
    </source>
</evidence>
<dbReference type="SMR" id="A0A5F7ZUD6"/>
<dbReference type="Gene3D" id="2.60.40.10">
    <property type="entry name" value="Immunoglobulins"/>
    <property type="match status" value="4"/>
</dbReference>
<reference evidence="27" key="1">
    <citation type="journal article" date="2007" name="Science">
        <title>Evolutionary and biomedical insights from the rhesus macaque genome.</title>
        <authorList>
            <person name="Gibbs R.A."/>
            <person name="Rogers J."/>
            <person name="Katze M.G."/>
            <person name="Bumgarner R."/>
            <person name="Weinstock G.M."/>
            <person name="Mardis E.R."/>
            <person name="Remington K.A."/>
            <person name="Strausberg R.L."/>
            <person name="Venter J.C."/>
            <person name="Wilson R.K."/>
            <person name="Batzer M.A."/>
            <person name="Bustamante C.D."/>
            <person name="Eichler E.E."/>
            <person name="Hahn M.W."/>
            <person name="Hardison R.C."/>
            <person name="Makova K.D."/>
            <person name="Miller W."/>
            <person name="Milosavljevic A."/>
            <person name="Palermo R.E."/>
            <person name="Siepel A."/>
            <person name="Sikela J.M."/>
            <person name="Attaway T."/>
            <person name="Bell S."/>
            <person name="Bernard K.E."/>
            <person name="Buhay C.J."/>
            <person name="Chandrabose M.N."/>
            <person name="Dao M."/>
            <person name="Davis C."/>
            <person name="Delehaunty K.D."/>
            <person name="Ding Y."/>
            <person name="Dinh H.H."/>
            <person name="Dugan-Rocha S."/>
            <person name="Fulton L.A."/>
            <person name="Gabisi R.A."/>
            <person name="Garner T.T."/>
            <person name="Godfrey J."/>
            <person name="Hawes A.C."/>
            <person name="Hernandez J."/>
            <person name="Hines S."/>
            <person name="Holder M."/>
            <person name="Hume J."/>
            <person name="Jhangiani S.N."/>
            <person name="Joshi V."/>
            <person name="Khan Z.M."/>
            <person name="Kirkness E.F."/>
            <person name="Cree A."/>
            <person name="Fowler R.G."/>
            <person name="Lee S."/>
            <person name="Lewis L.R."/>
            <person name="Li Z."/>
            <person name="Liu Y.-S."/>
            <person name="Moore S.M."/>
            <person name="Muzny D."/>
            <person name="Nazareth L.V."/>
            <person name="Ngo D.N."/>
            <person name="Okwuonu G.O."/>
            <person name="Pai G."/>
            <person name="Parker D."/>
            <person name="Paul H.A."/>
            <person name="Pfannkoch C."/>
            <person name="Pohl C.S."/>
            <person name="Rogers Y.-H.C."/>
            <person name="Ruiz S.J."/>
            <person name="Sabo A."/>
            <person name="Santibanez J."/>
            <person name="Schneider B.W."/>
            <person name="Smith S.M."/>
            <person name="Sodergren E."/>
            <person name="Svatek A.F."/>
            <person name="Utterback T.R."/>
            <person name="Vattathil S."/>
            <person name="Warren W."/>
            <person name="White C.S."/>
            <person name="Chinwalla A.T."/>
            <person name="Feng Y."/>
            <person name="Halpern A.L."/>
            <person name="Hillier L.W."/>
            <person name="Huang X."/>
            <person name="Minx P."/>
            <person name="Nelson J.O."/>
            <person name="Pepin K.H."/>
            <person name="Qin X."/>
            <person name="Sutton G.G."/>
            <person name="Venter E."/>
            <person name="Walenz B.P."/>
            <person name="Wallis J.W."/>
            <person name="Worley K.C."/>
            <person name="Yang S.-P."/>
            <person name="Jones S.M."/>
            <person name="Marra M.A."/>
            <person name="Rocchi M."/>
            <person name="Schein J.E."/>
            <person name="Baertsch R."/>
            <person name="Clarke L."/>
            <person name="Csuros M."/>
            <person name="Glasscock J."/>
            <person name="Harris R.A."/>
            <person name="Havlak P."/>
            <person name="Jackson A.R."/>
            <person name="Jiang H."/>
            <person name="Liu Y."/>
            <person name="Messina D.N."/>
            <person name="Shen Y."/>
            <person name="Song H.X.-Z."/>
            <person name="Wylie T."/>
            <person name="Zhang L."/>
            <person name="Birney E."/>
            <person name="Han K."/>
            <person name="Konkel M.K."/>
            <person name="Lee J."/>
            <person name="Smit A.F.A."/>
            <person name="Ullmer B."/>
            <person name="Wang H."/>
            <person name="Xing J."/>
            <person name="Burhans R."/>
            <person name="Cheng Z."/>
            <person name="Karro J.E."/>
            <person name="Ma J."/>
            <person name="Raney B."/>
            <person name="She X."/>
            <person name="Cox M.J."/>
            <person name="Demuth J.P."/>
            <person name="Dumas L.J."/>
            <person name="Han S.-G."/>
            <person name="Hopkins J."/>
            <person name="Karimpour-Fard A."/>
            <person name="Kim Y.H."/>
            <person name="Pollack J.R."/>
            <person name="Vinar T."/>
            <person name="Addo-Quaye C."/>
            <person name="Degenhardt J."/>
            <person name="Denby A."/>
            <person name="Hubisz M.J."/>
            <person name="Indap A."/>
            <person name="Kosiol C."/>
            <person name="Lahn B.T."/>
            <person name="Lawson H.A."/>
            <person name="Marklein A."/>
            <person name="Nielsen R."/>
            <person name="Vallender E.J."/>
            <person name="Clark A.G."/>
            <person name="Ferguson B."/>
            <person name="Hernandez R.D."/>
            <person name="Hirani K."/>
            <person name="Kehrer-Sawatzki H."/>
            <person name="Kolb J."/>
            <person name="Patil S."/>
            <person name="Pu L.-L."/>
            <person name="Ren Y."/>
            <person name="Smith D.G."/>
            <person name="Wheeler D.A."/>
            <person name="Schenck I."/>
            <person name="Ball E.V."/>
            <person name="Chen R."/>
            <person name="Cooper D.N."/>
            <person name="Giardine B."/>
            <person name="Hsu F."/>
            <person name="Kent W.J."/>
            <person name="Lesk A."/>
            <person name="Nelson D.L."/>
            <person name="O'brien W.E."/>
            <person name="Pruefer K."/>
            <person name="Stenson P.D."/>
            <person name="Wallace J.C."/>
            <person name="Ke H."/>
            <person name="Liu X.-M."/>
            <person name="Wang P."/>
            <person name="Xiang A.P."/>
            <person name="Yang F."/>
            <person name="Barber G.P."/>
            <person name="Haussler D."/>
            <person name="Karolchik D."/>
            <person name="Kern A.D."/>
            <person name="Kuhn R.M."/>
            <person name="Smith K.E."/>
            <person name="Zwieg A.S."/>
        </authorList>
    </citation>
    <scope>NUCLEOTIDE SEQUENCE [LARGE SCALE GENOMIC DNA]</scope>
    <source>
        <strain evidence="27">17573</strain>
    </source>
</reference>
<dbReference type="SUPFAM" id="SSF49265">
    <property type="entry name" value="Fibronectin type III"/>
    <property type="match status" value="4"/>
</dbReference>
<evidence type="ECO:0000256" key="6">
    <source>
        <dbReference type="ARBA" id="ARBA00022729"/>
    </source>
</evidence>
<dbReference type="Pfam" id="PF09294">
    <property type="entry name" value="Interfer-bind"/>
    <property type="match status" value="1"/>
</dbReference>